<accession>A0A7X3FKC0</accession>
<feature type="domain" description="D-alanyl-D-alanine carboxypeptidase-like core" evidence="3">
    <location>
        <begin position="62"/>
        <end position="175"/>
    </location>
</feature>
<dbReference type="Gene3D" id="1.10.101.10">
    <property type="entry name" value="PGBD-like superfamily/PGBD"/>
    <property type="match status" value="2"/>
</dbReference>
<dbReference type="InterPro" id="IPR009045">
    <property type="entry name" value="Zn_M74/Hedgehog-like"/>
</dbReference>
<proteinExistence type="predicted"/>
<dbReference type="AlphaFoldDB" id="A0A7X3FKC0"/>
<feature type="chain" id="PRO_5039313095" evidence="1">
    <location>
        <begin position="27"/>
        <end position="331"/>
    </location>
</feature>
<dbReference type="RefSeq" id="WP_157337644.1">
    <property type="nucleotide sequence ID" value="NZ_RHLK01000011.1"/>
</dbReference>
<dbReference type="Proteomes" id="UP000490800">
    <property type="component" value="Unassembled WGS sequence"/>
</dbReference>
<sequence>MLKRLGKKSMIAVTCTGLMFSSLSLAGSASASETCGGYLTNMTDPLAIKMENGQKVIWDNVDPDLIKKRDTYVNLIKQKNWTITFNSAYRPFQYQRHLYEIVENASKSTCVANEKAAHGLGSVVAKPSSTAPHTRGIAFDATVRDAAGNALNGKTFVNSQLKTVAQQAGLSLPLPTTDGVHHVLASGGGGGEEPDDGVLKVGDSGEQVRSMQQQLNKVGYTLGADGIFGSGTETIVKQFQSAHGLTADGIVGPATSDKLDALATTTAVLRNGSSGDAVKVLQRLLTKKGYSVTADGAFGSGTETAVKKFQTANSLTSDGIVGSATWSKLRS</sequence>
<dbReference type="Pfam" id="PF01471">
    <property type="entry name" value="PG_binding_1"/>
    <property type="match status" value="2"/>
</dbReference>
<evidence type="ECO:0000313" key="5">
    <source>
        <dbReference type="Proteomes" id="UP000490800"/>
    </source>
</evidence>
<reference evidence="4 5" key="1">
    <citation type="journal article" date="2019" name="Microorganisms">
        <title>Paenibacillus lutrae sp. nov., A Chitinolytic Species Isolated from A River Otter in Castril Natural Park, Granada, Spain.</title>
        <authorList>
            <person name="Rodriguez M."/>
            <person name="Reina J.C."/>
            <person name="Bejar V."/>
            <person name="Llamas I."/>
        </authorList>
    </citation>
    <scope>NUCLEOTIDE SEQUENCE [LARGE SCALE GENOMIC DNA]</scope>
    <source>
        <strain evidence="4 5">N10</strain>
    </source>
</reference>
<dbReference type="SUPFAM" id="SSF55166">
    <property type="entry name" value="Hedgehog/DD-peptidase"/>
    <property type="match status" value="1"/>
</dbReference>
<keyword evidence="5" id="KW-1185">Reference proteome</keyword>
<dbReference type="InterPro" id="IPR036365">
    <property type="entry name" value="PGBD-like_sf"/>
</dbReference>
<name>A0A7X3FKC0_9BACL</name>
<evidence type="ECO:0000259" key="3">
    <source>
        <dbReference type="Pfam" id="PF02557"/>
    </source>
</evidence>
<comment type="caution">
    <text evidence="4">The sequence shown here is derived from an EMBL/GenBank/DDBJ whole genome shotgun (WGS) entry which is preliminary data.</text>
</comment>
<dbReference type="SUPFAM" id="SSF47090">
    <property type="entry name" value="PGBD-like"/>
    <property type="match status" value="2"/>
</dbReference>
<evidence type="ECO:0000256" key="1">
    <source>
        <dbReference type="SAM" id="SignalP"/>
    </source>
</evidence>
<dbReference type="PANTHER" id="PTHR41533">
    <property type="entry name" value="L,D-TRANSPEPTIDASE HI_1667-RELATED"/>
    <property type="match status" value="1"/>
</dbReference>
<dbReference type="Gene3D" id="3.30.1380.10">
    <property type="match status" value="1"/>
</dbReference>
<dbReference type="EMBL" id="RHLK01000011">
    <property type="protein sequence ID" value="MVP01336.1"/>
    <property type="molecule type" value="Genomic_DNA"/>
</dbReference>
<gene>
    <name evidence="4" type="ORF">EDM21_17710</name>
</gene>
<dbReference type="InterPro" id="IPR052905">
    <property type="entry name" value="LD-transpeptidase_YkuD-like"/>
</dbReference>
<dbReference type="Pfam" id="PF02557">
    <property type="entry name" value="VanY"/>
    <property type="match status" value="1"/>
</dbReference>
<feature type="domain" description="Peptidoglycan binding-like" evidence="2">
    <location>
        <begin position="274"/>
        <end position="329"/>
    </location>
</feature>
<dbReference type="GO" id="GO:0006508">
    <property type="term" value="P:proteolysis"/>
    <property type="evidence" value="ECO:0007669"/>
    <property type="project" value="InterPro"/>
</dbReference>
<feature type="signal peptide" evidence="1">
    <location>
        <begin position="1"/>
        <end position="26"/>
    </location>
</feature>
<evidence type="ECO:0000259" key="2">
    <source>
        <dbReference type="Pfam" id="PF01471"/>
    </source>
</evidence>
<dbReference type="InterPro" id="IPR002477">
    <property type="entry name" value="Peptidoglycan-bd-like"/>
</dbReference>
<keyword evidence="1" id="KW-0732">Signal</keyword>
<protein>
    <submittedName>
        <fullName evidence="4">Peptidoglycan-binding protein</fullName>
    </submittedName>
</protein>
<dbReference type="PANTHER" id="PTHR41533:SF1">
    <property type="entry name" value="L,D-TRANSPEPTIDASE YCBB-RELATED"/>
    <property type="match status" value="1"/>
</dbReference>
<dbReference type="InterPro" id="IPR036366">
    <property type="entry name" value="PGBDSf"/>
</dbReference>
<dbReference type="GO" id="GO:0008233">
    <property type="term" value="F:peptidase activity"/>
    <property type="evidence" value="ECO:0007669"/>
    <property type="project" value="InterPro"/>
</dbReference>
<dbReference type="OrthoDB" id="9810670at2"/>
<evidence type="ECO:0000313" key="4">
    <source>
        <dbReference type="EMBL" id="MVP01336.1"/>
    </source>
</evidence>
<organism evidence="4 5">
    <name type="scientific">Paenibacillus lutrae</name>
    <dbReference type="NCBI Taxonomy" id="2078573"/>
    <lineage>
        <taxon>Bacteria</taxon>
        <taxon>Bacillati</taxon>
        <taxon>Bacillota</taxon>
        <taxon>Bacilli</taxon>
        <taxon>Bacillales</taxon>
        <taxon>Paenibacillaceae</taxon>
        <taxon>Paenibacillus</taxon>
    </lineage>
</organism>
<dbReference type="InterPro" id="IPR003709">
    <property type="entry name" value="VanY-like_core_dom"/>
</dbReference>
<feature type="domain" description="Peptidoglycan binding-like" evidence="2">
    <location>
        <begin position="204"/>
        <end position="259"/>
    </location>
</feature>